<dbReference type="Proteomes" id="UP000308600">
    <property type="component" value="Unassembled WGS sequence"/>
</dbReference>
<evidence type="ECO:0000313" key="2">
    <source>
        <dbReference type="Proteomes" id="UP000308600"/>
    </source>
</evidence>
<evidence type="ECO:0000313" key="1">
    <source>
        <dbReference type="EMBL" id="TFK59501.1"/>
    </source>
</evidence>
<keyword evidence="2" id="KW-1185">Reference proteome</keyword>
<name>A0ACD3A1S0_9AGAR</name>
<gene>
    <name evidence="1" type="ORF">BDN72DRAFT_734793</name>
</gene>
<sequence length="101" mass="11711">DLIRLSRTCKFVRGHVLHYMKPQFSLKELLGPYFEDEEGILNFRTIQNETGALIVDSTAYHFLDRSLSQCTRLDLLVTEDECGLLIGFLEDADYTLNMTEY</sequence>
<dbReference type="EMBL" id="ML208961">
    <property type="protein sequence ID" value="TFK59501.1"/>
    <property type="molecule type" value="Genomic_DNA"/>
</dbReference>
<organism evidence="1 2">
    <name type="scientific">Pluteus cervinus</name>
    <dbReference type="NCBI Taxonomy" id="181527"/>
    <lineage>
        <taxon>Eukaryota</taxon>
        <taxon>Fungi</taxon>
        <taxon>Dikarya</taxon>
        <taxon>Basidiomycota</taxon>
        <taxon>Agaricomycotina</taxon>
        <taxon>Agaricomycetes</taxon>
        <taxon>Agaricomycetidae</taxon>
        <taxon>Agaricales</taxon>
        <taxon>Pluteineae</taxon>
        <taxon>Pluteaceae</taxon>
        <taxon>Pluteus</taxon>
    </lineage>
</organism>
<proteinExistence type="predicted"/>
<protein>
    <submittedName>
        <fullName evidence="1">Uncharacterized protein</fullName>
    </submittedName>
</protein>
<feature type="non-terminal residue" evidence="1">
    <location>
        <position position="101"/>
    </location>
</feature>
<accession>A0ACD3A1S0</accession>
<reference evidence="1 2" key="1">
    <citation type="journal article" date="2019" name="Nat. Ecol. Evol.">
        <title>Megaphylogeny resolves global patterns of mushroom evolution.</title>
        <authorList>
            <person name="Varga T."/>
            <person name="Krizsan K."/>
            <person name="Foldi C."/>
            <person name="Dima B."/>
            <person name="Sanchez-Garcia M."/>
            <person name="Sanchez-Ramirez S."/>
            <person name="Szollosi G.J."/>
            <person name="Szarkandi J.G."/>
            <person name="Papp V."/>
            <person name="Albert L."/>
            <person name="Andreopoulos W."/>
            <person name="Angelini C."/>
            <person name="Antonin V."/>
            <person name="Barry K.W."/>
            <person name="Bougher N.L."/>
            <person name="Buchanan P."/>
            <person name="Buyck B."/>
            <person name="Bense V."/>
            <person name="Catcheside P."/>
            <person name="Chovatia M."/>
            <person name="Cooper J."/>
            <person name="Damon W."/>
            <person name="Desjardin D."/>
            <person name="Finy P."/>
            <person name="Geml J."/>
            <person name="Haridas S."/>
            <person name="Hughes K."/>
            <person name="Justo A."/>
            <person name="Karasinski D."/>
            <person name="Kautmanova I."/>
            <person name="Kiss B."/>
            <person name="Kocsube S."/>
            <person name="Kotiranta H."/>
            <person name="LaButti K.M."/>
            <person name="Lechner B.E."/>
            <person name="Liimatainen K."/>
            <person name="Lipzen A."/>
            <person name="Lukacs Z."/>
            <person name="Mihaltcheva S."/>
            <person name="Morgado L.N."/>
            <person name="Niskanen T."/>
            <person name="Noordeloos M.E."/>
            <person name="Ohm R.A."/>
            <person name="Ortiz-Santana B."/>
            <person name="Ovrebo C."/>
            <person name="Racz N."/>
            <person name="Riley R."/>
            <person name="Savchenko A."/>
            <person name="Shiryaev A."/>
            <person name="Soop K."/>
            <person name="Spirin V."/>
            <person name="Szebenyi C."/>
            <person name="Tomsovsky M."/>
            <person name="Tulloss R.E."/>
            <person name="Uehling J."/>
            <person name="Grigoriev I.V."/>
            <person name="Vagvolgyi C."/>
            <person name="Papp T."/>
            <person name="Martin F.M."/>
            <person name="Miettinen O."/>
            <person name="Hibbett D.S."/>
            <person name="Nagy L.G."/>
        </authorList>
    </citation>
    <scope>NUCLEOTIDE SEQUENCE [LARGE SCALE GENOMIC DNA]</scope>
    <source>
        <strain evidence="1 2">NL-1719</strain>
    </source>
</reference>
<feature type="non-terminal residue" evidence="1">
    <location>
        <position position="1"/>
    </location>
</feature>